<accession>A0ABN2WLJ4</accession>
<evidence type="ECO:0000256" key="1">
    <source>
        <dbReference type="SAM" id="MobiDB-lite"/>
    </source>
</evidence>
<feature type="compositionally biased region" description="Basic and acidic residues" evidence="1">
    <location>
        <begin position="8"/>
        <end position="18"/>
    </location>
</feature>
<organism evidence="2 3">
    <name type="scientific">Brevibacterium salitolerans</name>
    <dbReference type="NCBI Taxonomy" id="1403566"/>
    <lineage>
        <taxon>Bacteria</taxon>
        <taxon>Bacillati</taxon>
        <taxon>Actinomycetota</taxon>
        <taxon>Actinomycetes</taxon>
        <taxon>Micrococcales</taxon>
        <taxon>Brevibacteriaceae</taxon>
        <taxon>Brevibacterium</taxon>
    </lineage>
</organism>
<evidence type="ECO:0000313" key="3">
    <source>
        <dbReference type="Proteomes" id="UP001500984"/>
    </source>
</evidence>
<comment type="caution">
    <text evidence="2">The sequence shown here is derived from an EMBL/GenBank/DDBJ whole genome shotgun (WGS) entry which is preliminary data.</text>
</comment>
<dbReference type="EMBL" id="BAAAPZ010000004">
    <property type="protein sequence ID" value="GAA2095018.1"/>
    <property type="molecule type" value="Genomic_DNA"/>
</dbReference>
<protein>
    <submittedName>
        <fullName evidence="2">Uncharacterized protein</fullName>
    </submittedName>
</protein>
<keyword evidence="3" id="KW-1185">Reference proteome</keyword>
<dbReference type="Proteomes" id="UP001500984">
    <property type="component" value="Unassembled WGS sequence"/>
</dbReference>
<proteinExistence type="predicted"/>
<gene>
    <name evidence="2" type="ORF">GCM10009823_14350</name>
</gene>
<feature type="region of interest" description="Disordered" evidence="1">
    <location>
        <begin position="8"/>
        <end position="29"/>
    </location>
</feature>
<sequence>MLGLIRDVDGDSEGDLRRPHVVSTGEHPPHLIWGLGKDGATVAIGLAPQGLEYRIGEFWASGWDDLEPTQDPWVIEGMQRTADTLRRSIDSALKRRAERAARESAPRRPTAARVIDYLRHPSPERFEQLLSAVTVRVDHRDDDDAVVARIARMLPTGTLAVDTAHAPAFTIAGPGGERTVTPTGRDVTLRALAAVLGPDIELRRWVDDEPGDTVAVLVFTASERRAIIEALSQRALDARFRLIGARSRVFS</sequence>
<name>A0ABN2WLJ4_9MICO</name>
<evidence type="ECO:0000313" key="2">
    <source>
        <dbReference type="EMBL" id="GAA2095018.1"/>
    </source>
</evidence>
<reference evidence="2 3" key="1">
    <citation type="journal article" date="2019" name="Int. J. Syst. Evol. Microbiol.">
        <title>The Global Catalogue of Microorganisms (GCM) 10K type strain sequencing project: providing services to taxonomists for standard genome sequencing and annotation.</title>
        <authorList>
            <consortium name="The Broad Institute Genomics Platform"/>
            <consortium name="The Broad Institute Genome Sequencing Center for Infectious Disease"/>
            <person name="Wu L."/>
            <person name="Ma J."/>
        </authorList>
    </citation>
    <scope>NUCLEOTIDE SEQUENCE [LARGE SCALE GENOMIC DNA]</scope>
    <source>
        <strain evidence="2 3">JCM 15900</strain>
    </source>
</reference>